<proteinExistence type="predicted"/>
<dbReference type="Proteomes" id="UP000887013">
    <property type="component" value="Unassembled WGS sequence"/>
</dbReference>
<gene>
    <name evidence="1" type="ORF">NPIL_401311</name>
</gene>
<evidence type="ECO:0000313" key="2">
    <source>
        <dbReference type="Proteomes" id="UP000887013"/>
    </source>
</evidence>
<protein>
    <submittedName>
        <fullName evidence="1">Uncharacterized protein</fullName>
    </submittedName>
</protein>
<evidence type="ECO:0000313" key="1">
    <source>
        <dbReference type="EMBL" id="GFS90751.1"/>
    </source>
</evidence>
<dbReference type="AlphaFoldDB" id="A0A8X6TBJ8"/>
<dbReference type="EMBL" id="BMAW01004766">
    <property type="protein sequence ID" value="GFS90751.1"/>
    <property type="molecule type" value="Genomic_DNA"/>
</dbReference>
<comment type="caution">
    <text evidence="1">The sequence shown here is derived from an EMBL/GenBank/DDBJ whole genome shotgun (WGS) entry which is preliminary data.</text>
</comment>
<keyword evidence="2" id="KW-1185">Reference proteome</keyword>
<reference evidence="1" key="1">
    <citation type="submission" date="2020-08" db="EMBL/GenBank/DDBJ databases">
        <title>Multicomponent nature underlies the extraordinary mechanical properties of spider dragline silk.</title>
        <authorList>
            <person name="Kono N."/>
            <person name="Nakamura H."/>
            <person name="Mori M."/>
            <person name="Yoshida Y."/>
            <person name="Ohtoshi R."/>
            <person name="Malay A.D."/>
            <person name="Moran D.A.P."/>
            <person name="Tomita M."/>
            <person name="Numata K."/>
            <person name="Arakawa K."/>
        </authorList>
    </citation>
    <scope>NUCLEOTIDE SEQUENCE</scope>
</reference>
<organism evidence="1 2">
    <name type="scientific">Nephila pilipes</name>
    <name type="common">Giant wood spider</name>
    <name type="synonym">Nephila maculata</name>
    <dbReference type="NCBI Taxonomy" id="299642"/>
    <lineage>
        <taxon>Eukaryota</taxon>
        <taxon>Metazoa</taxon>
        <taxon>Ecdysozoa</taxon>
        <taxon>Arthropoda</taxon>
        <taxon>Chelicerata</taxon>
        <taxon>Arachnida</taxon>
        <taxon>Araneae</taxon>
        <taxon>Araneomorphae</taxon>
        <taxon>Entelegynae</taxon>
        <taxon>Araneoidea</taxon>
        <taxon>Nephilidae</taxon>
        <taxon>Nephila</taxon>
    </lineage>
</organism>
<accession>A0A8X6TBJ8</accession>
<sequence length="90" mass="10571">MGRYLLEADNPSHNVQRISFRQSSHVAYNRRLDTLIYNSLRLLLPEFFNTKGDGFDPVNSPVEFEESRCRSFHCGKFTYRPANKNTALWE</sequence>
<name>A0A8X6TBJ8_NEPPI</name>